<dbReference type="FunFam" id="3.40.50.2000:FF:000009">
    <property type="entry name" value="Sterol 3-beta-glucosyltransferase UGT80A2"/>
    <property type="match status" value="1"/>
</dbReference>
<sequence length="425" mass="46471">MKVLVATYGSRGDVQPYVALGKGLQAAGHEVIVATSERFRDFVVAHGLPYGFLSDKLLAIIDTDLGRTLMETTDNLFQVARRLVGMARQVGPLQRTLVRDGWVVAKSAAPDLIVFHPKVFGGPHYAEKLGVPAVLALPIPLFVPTAARPSMGFPDLNLGGRYNRATYVLTEKVMEWSIRGHVRRWRTEQGLVPHDHCSILKTPHGRPLPVLHAVSRHVVPRPPDWPDQAMMTGYWFLDQADRWRPPAELKRFLDSGPPPVYVGFGSMAGRSPARMGRIVMEALAKAGVRGVVATGWGGVRLERPSSSVMVIDQVPHDWILPRVAAAVHHGGAGTVAATLRAGVPSVVVPFFGDQPFWGKRVHALGAAARPIPRKRLTAAGLAAAIREVLDDPGFLRRAQELGEKIRRERGVENAVQAVEKLLHQL</sequence>
<dbReference type="InterPro" id="IPR002213">
    <property type="entry name" value="UDP_glucos_trans"/>
</dbReference>
<dbReference type="InterPro" id="IPR004276">
    <property type="entry name" value="GlycoTrans_28_N"/>
</dbReference>
<protein>
    <submittedName>
        <fullName evidence="3">Sterol 3beta-glucosyltransferase</fullName>
    </submittedName>
</protein>
<dbReference type="InterPro" id="IPR010610">
    <property type="entry name" value="EryCIII-like_C"/>
</dbReference>
<dbReference type="CDD" id="cd03784">
    <property type="entry name" value="GT1_Gtf-like"/>
    <property type="match status" value="1"/>
</dbReference>
<dbReference type="PANTHER" id="PTHR48050">
    <property type="entry name" value="STEROL 3-BETA-GLUCOSYLTRANSFERASE"/>
    <property type="match status" value="1"/>
</dbReference>
<organism evidence="3 4">
    <name type="scientific">Desulfacinum infernum DSM 9756</name>
    <dbReference type="NCBI Taxonomy" id="1121391"/>
    <lineage>
        <taxon>Bacteria</taxon>
        <taxon>Pseudomonadati</taxon>
        <taxon>Thermodesulfobacteriota</taxon>
        <taxon>Syntrophobacteria</taxon>
        <taxon>Syntrophobacterales</taxon>
        <taxon>Syntrophobacteraceae</taxon>
        <taxon>Desulfacinum</taxon>
    </lineage>
</organism>
<proteinExistence type="predicted"/>
<dbReference type="GO" id="GO:0005975">
    <property type="term" value="P:carbohydrate metabolic process"/>
    <property type="evidence" value="ECO:0007669"/>
    <property type="project" value="InterPro"/>
</dbReference>
<dbReference type="SUPFAM" id="SSF53756">
    <property type="entry name" value="UDP-Glycosyltransferase/glycogen phosphorylase"/>
    <property type="match status" value="1"/>
</dbReference>
<dbReference type="Pfam" id="PF06722">
    <property type="entry name" value="EryCIII-like_C"/>
    <property type="match status" value="1"/>
</dbReference>
<dbReference type="OrthoDB" id="9805366at2"/>
<dbReference type="EMBL" id="FQVB01000008">
    <property type="protein sequence ID" value="SHE88403.1"/>
    <property type="molecule type" value="Genomic_DNA"/>
</dbReference>
<dbReference type="STRING" id="1121391.SAMN02745206_00977"/>
<keyword evidence="4" id="KW-1185">Reference proteome</keyword>
<dbReference type="RefSeq" id="WP_073037515.1">
    <property type="nucleotide sequence ID" value="NZ_FQVB01000008.1"/>
</dbReference>
<feature type="domain" description="Glycosyltransferase family 28 N-terminal" evidence="1">
    <location>
        <begin position="3"/>
        <end position="139"/>
    </location>
</feature>
<dbReference type="Pfam" id="PF03033">
    <property type="entry name" value="Glyco_transf_28"/>
    <property type="match status" value="1"/>
</dbReference>
<dbReference type="PANTHER" id="PTHR48050:SF13">
    <property type="entry name" value="STEROL 3-BETA-GLUCOSYLTRANSFERASE UGT80A2"/>
    <property type="match status" value="1"/>
</dbReference>
<evidence type="ECO:0000313" key="3">
    <source>
        <dbReference type="EMBL" id="SHE88403.1"/>
    </source>
</evidence>
<name>A0A1M4X4W3_9BACT</name>
<keyword evidence="3" id="KW-0808">Transferase</keyword>
<dbReference type="GO" id="GO:0033072">
    <property type="term" value="P:vancomycin biosynthetic process"/>
    <property type="evidence" value="ECO:0007669"/>
    <property type="project" value="UniProtKB-ARBA"/>
</dbReference>
<evidence type="ECO:0000313" key="4">
    <source>
        <dbReference type="Proteomes" id="UP000184076"/>
    </source>
</evidence>
<feature type="domain" description="Erythromycin biosynthesis protein CIII-like C-terminal" evidence="2">
    <location>
        <begin position="307"/>
        <end position="405"/>
    </location>
</feature>
<dbReference type="InterPro" id="IPR050426">
    <property type="entry name" value="Glycosyltransferase_28"/>
</dbReference>
<dbReference type="Gene3D" id="3.40.50.2000">
    <property type="entry name" value="Glycogen Phosphorylase B"/>
    <property type="match status" value="2"/>
</dbReference>
<reference evidence="4" key="1">
    <citation type="submission" date="2016-11" db="EMBL/GenBank/DDBJ databases">
        <authorList>
            <person name="Varghese N."/>
            <person name="Submissions S."/>
        </authorList>
    </citation>
    <scope>NUCLEOTIDE SEQUENCE [LARGE SCALE GENOMIC DNA]</scope>
    <source>
        <strain evidence="4">DSM 9756</strain>
    </source>
</reference>
<dbReference type="GO" id="GO:0016758">
    <property type="term" value="F:hexosyltransferase activity"/>
    <property type="evidence" value="ECO:0007669"/>
    <property type="project" value="InterPro"/>
</dbReference>
<dbReference type="Proteomes" id="UP000184076">
    <property type="component" value="Unassembled WGS sequence"/>
</dbReference>
<accession>A0A1M4X4W3</accession>
<dbReference type="AlphaFoldDB" id="A0A1M4X4W3"/>
<evidence type="ECO:0000259" key="2">
    <source>
        <dbReference type="Pfam" id="PF06722"/>
    </source>
</evidence>
<gene>
    <name evidence="3" type="ORF">SAMN02745206_00977</name>
</gene>
<dbReference type="GO" id="GO:0008194">
    <property type="term" value="F:UDP-glycosyltransferase activity"/>
    <property type="evidence" value="ECO:0007669"/>
    <property type="project" value="InterPro"/>
</dbReference>
<evidence type="ECO:0000259" key="1">
    <source>
        <dbReference type="Pfam" id="PF03033"/>
    </source>
</evidence>